<dbReference type="Proteomes" id="UP000184731">
    <property type="component" value="Chromosome"/>
</dbReference>
<dbReference type="Pfam" id="PF13384">
    <property type="entry name" value="HTH_23"/>
    <property type="match status" value="1"/>
</dbReference>
<dbReference type="EMBL" id="CP017834">
    <property type="protein sequence ID" value="APJ04942.1"/>
    <property type="molecule type" value="Genomic_DNA"/>
</dbReference>
<sequence>MTLSVYFADGVVDLLKKVRFTDPRPLVQKKAEALILHAHSIPIKEISKILGSCENTICSYFHEFRKNGIEGLLEKKIVKRKSELYNFREMIAKYCTK</sequence>
<dbReference type="KEGG" id="saqi:AXG55_13970"/>
<evidence type="ECO:0000313" key="2">
    <source>
        <dbReference type="Proteomes" id="UP000184731"/>
    </source>
</evidence>
<organism evidence="1 2">
    <name type="scientific">Silvanigrella aquatica</name>
    <dbReference type="NCBI Taxonomy" id="1915309"/>
    <lineage>
        <taxon>Bacteria</taxon>
        <taxon>Pseudomonadati</taxon>
        <taxon>Bdellovibrionota</taxon>
        <taxon>Oligoflexia</taxon>
        <taxon>Silvanigrellales</taxon>
        <taxon>Silvanigrellaceae</taxon>
        <taxon>Silvanigrella</taxon>
    </lineage>
</organism>
<gene>
    <name evidence="1" type="ORF">AXG55_13970</name>
</gene>
<dbReference type="AlphaFoldDB" id="A0A1L4D442"/>
<reference evidence="1 2" key="1">
    <citation type="submission" date="2016-10" db="EMBL/GenBank/DDBJ databases">
        <title>Silvanigrella aquatica sp. nov., isolated from a freshwater lake located in the Black Forest, Germany, description of Silvanigrellaceae fam. nov., Silvanigrellales ord. nov., reclassification of the order Bdellovibrionales in the class Oligoflexia, reclassification of the families Bacteriovoracaceae and Halobacteriovoraceae in the new order Bacteriovoracales ord. nov., and reclassification of the family Pseudobacteriovoracaceae in the order Oligoflexiales.</title>
        <authorList>
            <person name="Hahn M.W."/>
            <person name="Schmidt J."/>
            <person name="Koll U."/>
            <person name="Rohde M."/>
            <person name="Verbag S."/>
            <person name="Pitt A."/>
            <person name="Nakai R."/>
            <person name="Naganuma T."/>
            <person name="Lang E."/>
        </authorList>
    </citation>
    <scope>NUCLEOTIDE SEQUENCE [LARGE SCALE GENOMIC DNA]</scope>
    <source>
        <strain evidence="1 2">MWH-Nonnen-W8red</strain>
    </source>
</reference>
<protein>
    <recommendedName>
        <fullName evidence="3">Helix-turn-helix domain-containing protein</fullName>
    </recommendedName>
</protein>
<proteinExistence type="predicted"/>
<evidence type="ECO:0008006" key="3">
    <source>
        <dbReference type="Google" id="ProtNLM"/>
    </source>
</evidence>
<dbReference type="STRING" id="1915309.AXG55_13970"/>
<evidence type="ECO:0000313" key="1">
    <source>
        <dbReference type="EMBL" id="APJ04942.1"/>
    </source>
</evidence>
<dbReference type="RefSeq" id="WP_233231246.1">
    <property type="nucleotide sequence ID" value="NZ_CP017834.1"/>
</dbReference>
<name>A0A1L4D442_9BACT</name>
<accession>A0A1L4D442</accession>
<keyword evidence="2" id="KW-1185">Reference proteome</keyword>